<dbReference type="Proteomes" id="UP000242450">
    <property type="component" value="Chromosome 12"/>
</dbReference>
<keyword evidence="2" id="KW-1185">Reference proteome</keyword>
<sequence length="35" mass="4039">MHICEDAVKRLKAERKFFKGFFGKVSLMPHSCLAL</sequence>
<accession>A0A212CVD9</accession>
<gene>
    <name evidence="1" type="ORF">Celaphus_00006013</name>
</gene>
<reference evidence="1 2" key="1">
    <citation type="journal article" date="2018" name="Mol. Genet. Genomics">
        <title>The red deer Cervus elaphus genome CerEla1.0: sequencing, annotating, genes, and chromosomes.</title>
        <authorList>
            <person name="Bana N.A."/>
            <person name="Nyiri A."/>
            <person name="Nagy J."/>
            <person name="Frank K."/>
            <person name="Nagy T."/>
            <person name="Steger V."/>
            <person name="Schiller M."/>
            <person name="Lakatos P."/>
            <person name="Sugar L."/>
            <person name="Horn P."/>
            <person name="Barta E."/>
            <person name="Orosz L."/>
        </authorList>
    </citation>
    <scope>NUCLEOTIDE SEQUENCE [LARGE SCALE GENOMIC DNA]</scope>
    <source>
        <strain evidence="1">Hungarian</strain>
    </source>
</reference>
<evidence type="ECO:0000313" key="2">
    <source>
        <dbReference type="Proteomes" id="UP000242450"/>
    </source>
</evidence>
<dbReference type="AlphaFoldDB" id="A0A212CVD9"/>
<proteinExistence type="predicted"/>
<dbReference type="EMBL" id="MKHE01000012">
    <property type="protein sequence ID" value="OWK09960.1"/>
    <property type="molecule type" value="Genomic_DNA"/>
</dbReference>
<organism evidence="1 2">
    <name type="scientific">Cervus elaphus hippelaphus</name>
    <name type="common">European red deer</name>
    <dbReference type="NCBI Taxonomy" id="46360"/>
    <lineage>
        <taxon>Eukaryota</taxon>
        <taxon>Metazoa</taxon>
        <taxon>Chordata</taxon>
        <taxon>Craniata</taxon>
        <taxon>Vertebrata</taxon>
        <taxon>Euteleostomi</taxon>
        <taxon>Mammalia</taxon>
        <taxon>Eutheria</taxon>
        <taxon>Laurasiatheria</taxon>
        <taxon>Artiodactyla</taxon>
        <taxon>Ruminantia</taxon>
        <taxon>Pecora</taxon>
        <taxon>Cervidae</taxon>
        <taxon>Cervinae</taxon>
        <taxon>Cervus</taxon>
    </lineage>
</organism>
<comment type="caution">
    <text evidence="1">The sequence shown here is derived from an EMBL/GenBank/DDBJ whole genome shotgun (WGS) entry which is preliminary data.</text>
</comment>
<protein>
    <submittedName>
        <fullName evidence="1">NUMB</fullName>
    </submittedName>
</protein>
<evidence type="ECO:0000313" key="1">
    <source>
        <dbReference type="EMBL" id="OWK09960.1"/>
    </source>
</evidence>
<name>A0A212CVD9_CEREH</name>